<dbReference type="Pfam" id="PF00535">
    <property type="entry name" value="Glycos_transf_2"/>
    <property type="match status" value="1"/>
</dbReference>
<dbReference type="AlphaFoldDB" id="A0A1F6GT51"/>
<dbReference type="Proteomes" id="UP000177583">
    <property type="component" value="Unassembled WGS sequence"/>
</dbReference>
<proteinExistence type="predicted"/>
<dbReference type="Gene3D" id="3.90.550.10">
    <property type="entry name" value="Spore Coat Polysaccharide Biosynthesis Protein SpsA, Chain A"/>
    <property type="match status" value="1"/>
</dbReference>
<sequence length="255" mass="28944">MGITIIMPALNEERNIEKAVSNSLRALADYGIDGEVLVINDGSRDATQAKVEAIRATGAPVSLLNHEKPWGFGASFWDGVDHAQKDVVVVMPGDNENDPWEILRYAALLDHVDIVIPFVFNKKVRSLFRRVLSVVYRTVINLTFKTNLNYTNGTILYRRSILTDLPYRSGSFFFQTDILIRLLNSGYLFAEVPYRLDQRKDGVSKAVSFPSFVKVVKGYLKLIKDQYGHQEEVKPLRAETMTASRHTRTNEKFET</sequence>
<name>A0A1F6GT51_9PROT</name>
<evidence type="ECO:0000259" key="1">
    <source>
        <dbReference type="Pfam" id="PF00535"/>
    </source>
</evidence>
<dbReference type="SUPFAM" id="SSF53448">
    <property type="entry name" value="Nucleotide-diphospho-sugar transferases"/>
    <property type="match status" value="1"/>
</dbReference>
<organism evidence="2 3">
    <name type="scientific">Candidatus Lambdaproteobacteria bacterium RIFOXYD2_FULL_56_26</name>
    <dbReference type="NCBI Taxonomy" id="1817773"/>
    <lineage>
        <taxon>Bacteria</taxon>
        <taxon>Pseudomonadati</taxon>
        <taxon>Pseudomonadota</taxon>
        <taxon>Candidatus Lambdaproteobacteria</taxon>
    </lineage>
</organism>
<dbReference type="InterPro" id="IPR001173">
    <property type="entry name" value="Glyco_trans_2-like"/>
</dbReference>
<reference evidence="2 3" key="1">
    <citation type="journal article" date="2016" name="Nat. Commun.">
        <title>Thousands of microbial genomes shed light on interconnected biogeochemical processes in an aquifer system.</title>
        <authorList>
            <person name="Anantharaman K."/>
            <person name="Brown C.T."/>
            <person name="Hug L.A."/>
            <person name="Sharon I."/>
            <person name="Castelle C.J."/>
            <person name="Probst A.J."/>
            <person name="Thomas B.C."/>
            <person name="Singh A."/>
            <person name="Wilkins M.J."/>
            <person name="Karaoz U."/>
            <person name="Brodie E.L."/>
            <person name="Williams K.H."/>
            <person name="Hubbard S.S."/>
            <person name="Banfield J.F."/>
        </authorList>
    </citation>
    <scope>NUCLEOTIDE SEQUENCE [LARGE SCALE GENOMIC DNA]</scope>
</reference>
<dbReference type="PANTHER" id="PTHR48090">
    <property type="entry name" value="UNDECAPRENYL-PHOSPHATE 4-DEOXY-4-FORMAMIDO-L-ARABINOSE TRANSFERASE-RELATED"/>
    <property type="match status" value="1"/>
</dbReference>
<dbReference type="CDD" id="cd04179">
    <property type="entry name" value="DPM_DPG-synthase_like"/>
    <property type="match status" value="1"/>
</dbReference>
<evidence type="ECO:0000313" key="3">
    <source>
        <dbReference type="Proteomes" id="UP000177583"/>
    </source>
</evidence>
<gene>
    <name evidence="2" type="ORF">A2557_01545</name>
</gene>
<protein>
    <recommendedName>
        <fullName evidence="1">Glycosyltransferase 2-like domain-containing protein</fullName>
    </recommendedName>
</protein>
<dbReference type="PANTHER" id="PTHR48090:SF7">
    <property type="entry name" value="RFBJ PROTEIN"/>
    <property type="match status" value="1"/>
</dbReference>
<dbReference type="InterPro" id="IPR050256">
    <property type="entry name" value="Glycosyltransferase_2"/>
</dbReference>
<feature type="domain" description="Glycosyltransferase 2-like" evidence="1">
    <location>
        <begin position="4"/>
        <end position="163"/>
    </location>
</feature>
<evidence type="ECO:0000313" key="2">
    <source>
        <dbReference type="EMBL" id="OGH01180.1"/>
    </source>
</evidence>
<accession>A0A1F6GT51</accession>
<dbReference type="InterPro" id="IPR029044">
    <property type="entry name" value="Nucleotide-diphossugar_trans"/>
</dbReference>
<dbReference type="EMBL" id="MFNF01000038">
    <property type="protein sequence ID" value="OGH01180.1"/>
    <property type="molecule type" value="Genomic_DNA"/>
</dbReference>
<comment type="caution">
    <text evidence="2">The sequence shown here is derived from an EMBL/GenBank/DDBJ whole genome shotgun (WGS) entry which is preliminary data.</text>
</comment>